<dbReference type="InParanoid" id="A0A804NVM1"/>
<dbReference type="Gramene" id="Zm00001eb189710_T001">
    <property type="protein sequence ID" value="Zm00001eb189710_P001"/>
    <property type="gene ID" value="Zm00001eb189710"/>
</dbReference>
<reference evidence="3" key="1">
    <citation type="journal article" date="2009" name="Science">
        <title>The B73 maize genome: complexity, diversity, and dynamics.</title>
        <authorList>
            <person name="Schnable P.S."/>
            <person name="Ware D."/>
            <person name="Fulton R.S."/>
            <person name="Stein J.C."/>
            <person name="Wei F."/>
            <person name="Pasternak S."/>
            <person name="Liang C."/>
            <person name="Zhang J."/>
            <person name="Fulton L."/>
            <person name="Graves T.A."/>
            <person name="Minx P."/>
            <person name="Reily A.D."/>
            <person name="Courtney L."/>
            <person name="Kruchowski S.S."/>
            <person name="Tomlinson C."/>
            <person name="Strong C."/>
            <person name="Delehaunty K."/>
            <person name="Fronick C."/>
            <person name="Courtney B."/>
            <person name="Rock S.M."/>
            <person name="Belter E."/>
            <person name="Du F."/>
            <person name="Kim K."/>
            <person name="Abbott R.M."/>
            <person name="Cotton M."/>
            <person name="Levy A."/>
            <person name="Marchetto P."/>
            <person name="Ochoa K."/>
            <person name="Jackson S.M."/>
            <person name="Gillam B."/>
            <person name="Chen W."/>
            <person name="Yan L."/>
            <person name="Higginbotham J."/>
            <person name="Cardenas M."/>
            <person name="Waligorski J."/>
            <person name="Applebaum E."/>
            <person name="Phelps L."/>
            <person name="Falcone J."/>
            <person name="Kanchi K."/>
            <person name="Thane T."/>
            <person name="Scimone A."/>
            <person name="Thane N."/>
            <person name="Henke J."/>
            <person name="Wang T."/>
            <person name="Ruppert J."/>
            <person name="Shah N."/>
            <person name="Rotter K."/>
            <person name="Hodges J."/>
            <person name="Ingenthron E."/>
            <person name="Cordes M."/>
            <person name="Kohlberg S."/>
            <person name="Sgro J."/>
            <person name="Delgado B."/>
            <person name="Mead K."/>
            <person name="Chinwalla A."/>
            <person name="Leonard S."/>
            <person name="Crouse K."/>
            <person name="Collura K."/>
            <person name="Kudrna D."/>
            <person name="Currie J."/>
            <person name="He R."/>
            <person name="Angelova A."/>
            <person name="Rajasekar S."/>
            <person name="Mueller T."/>
            <person name="Lomeli R."/>
            <person name="Scara G."/>
            <person name="Ko A."/>
            <person name="Delaney K."/>
            <person name="Wissotski M."/>
            <person name="Lopez G."/>
            <person name="Campos D."/>
            <person name="Braidotti M."/>
            <person name="Ashley E."/>
            <person name="Golser W."/>
            <person name="Kim H."/>
            <person name="Lee S."/>
            <person name="Lin J."/>
            <person name="Dujmic Z."/>
            <person name="Kim W."/>
            <person name="Talag J."/>
            <person name="Zuccolo A."/>
            <person name="Fan C."/>
            <person name="Sebastian A."/>
            <person name="Kramer M."/>
            <person name="Spiegel L."/>
            <person name="Nascimento L."/>
            <person name="Zutavern T."/>
            <person name="Miller B."/>
            <person name="Ambroise C."/>
            <person name="Muller S."/>
            <person name="Spooner W."/>
            <person name="Narechania A."/>
            <person name="Ren L."/>
            <person name="Wei S."/>
            <person name="Kumari S."/>
            <person name="Faga B."/>
            <person name="Levy M.J."/>
            <person name="McMahan L."/>
            <person name="Van Buren P."/>
            <person name="Vaughn M.W."/>
            <person name="Ying K."/>
            <person name="Yeh C.-T."/>
            <person name="Emrich S.J."/>
            <person name="Jia Y."/>
            <person name="Kalyanaraman A."/>
            <person name="Hsia A.-P."/>
            <person name="Barbazuk W.B."/>
            <person name="Baucom R.S."/>
            <person name="Brutnell T.P."/>
            <person name="Carpita N.C."/>
            <person name="Chaparro C."/>
            <person name="Chia J.-M."/>
            <person name="Deragon J.-M."/>
            <person name="Estill J.C."/>
            <person name="Fu Y."/>
            <person name="Jeddeloh J.A."/>
            <person name="Han Y."/>
            <person name="Lee H."/>
            <person name="Li P."/>
            <person name="Lisch D.R."/>
            <person name="Liu S."/>
            <person name="Liu Z."/>
            <person name="Nagel D.H."/>
            <person name="McCann M.C."/>
            <person name="SanMiguel P."/>
            <person name="Myers A.M."/>
            <person name="Nettleton D."/>
            <person name="Nguyen J."/>
            <person name="Penning B.W."/>
            <person name="Ponnala L."/>
            <person name="Schneider K.L."/>
            <person name="Schwartz D.C."/>
            <person name="Sharma A."/>
            <person name="Soderlund C."/>
            <person name="Springer N.M."/>
            <person name="Sun Q."/>
            <person name="Wang H."/>
            <person name="Waterman M."/>
            <person name="Westerman R."/>
            <person name="Wolfgruber T.K."/>
            <person name="Yang L."/>
            <person name="Yu Y."/>
            <person name="Zhang L."/>
            <person name="Zhou S."/>
            <person name="Zhu Q."/>
            <person name="Bennetzen J.L."/>
            <person name="Dawe R.K."/>
            <person name="Jiang J."/>
            <person name="Jiang N."/>
            <person name="Presting G.G."/>
            <person name="Wessler S.R."/>
            <person name="Aluru S."/>
            <person name="Martienssen R.A."/>
            <person name="Clifton S.W."/>
            <person name="McCombie W.R."/>
            <person name="Wing R.A."/>
            <person name="Wilson R.K."/>
        </authorList>
    </citation>
    <scope>NUCLEOTIDE SEQUENCE [LARGE SCALE GENOMIC DNA]</scope>
    <source>
        <strain evidence="3">cv. B73</strain>
    </source>
</reference>
<keyword evidence="1" id="KW-0732">Signal</keyword>
<proteinExistence type="predicted"/>
<keyword evidence="3" id="KW-1185">Reference proteome</keyword>
<dbReference type="Proteomes" id="UP000007305">
    <property type="component" value="Chromosome 4"/>
</dbReference>
<organism evidence="2 3">
    <name type="scientific">Zea mays</name>
    <name type="common">Maize</name>
    <dbReference type="NCBI Taxonomy" id="4577"/>
    <lineage>
        <taxon>Eukaryota</taxon>
        <taxon>Viridiplantae</taxon>
        <taxon>Streptophyta</taxon>
        <taxon>Embryophyta</taxon>
        <taxon>Tracheophyta</taxon>
        <taxon>Spermatophyta</taxon>
        <taxon>Magnoliopsida</taxon>
        <taxon>Liliopsida</taxon>
        <taxon>Poales</taxon>
        <taxon>Poaceae</taxon>
        <taxon>PACMAD clade</taxon>
        <taxon>Panicoideae</taxon>
        <taxon>Andropogonodae</taxon>
        <taxon>Andropogoneae</taxon>
        <taxon>Tripsacinae</taxon>
        <taxon>Zea</taxon>
    </lineage>
</organism>
<feature type="chain" id="PRO_5045356484" description="Secreted protein" evidence="1">
    <location>
        <begin position="28"/>
        <end position="109"/>
    </location>
</feature>
<protein>
    <recommendedName>
        <fullName evidence="4">Secreted protein</fullName>
    </recommendedName>
</protein>
<feature type="signal peptide" evidence="1">
    <location>
        <begin position="1"/>
        <end position="27"/>
    </location>
</feature>
<evidence type="ECO:0000313" key="2">
    <source>
        <dbReference type="EnsemblPlants" id="Zm00001eb189710_P001"/>
    </source>
</evidence>
<evidence type="ECO:0000256" key="1">
    <source>
        <dbReference type="SAM" id="SignalP"/>
    </source>
</evidence>
<dbReference type="EnsemblPlants" id="Zm00001eb189710_T001">
    <property type="protein sequence ID" value="Zm00001eb189710_P001"/>
    <property type="gene ID" value="Zm00001eb189710"/>
</dbReference>
<reference evidence="2" key="3">
    <citation type="submission" date="2021-05" db="UniProtKB">
        <authorList>
            <consortium name="EnsemblPlants"/>
        </authorList>
    </citation>
    <scope>IDENTIFICATION</scope>
    <source>
        <strain evidence="2">cv. B73</strain>
    </source>
</reference>
<evidence type="ECO:0000313" key="3">
    <source>
        <dbReference type="Proteomes" id="UP000007305"/>
    </source>
</evidence>
<dbReference type="AlphaFoldDB" id="A0A804NVM1"/>
<name>A0A804NVM1_MAIZE</name>
<evidence type="ECO:0008006" key="4">
    <source>
        <dbReference type="Google" id="ProtNLM"/>
    </source>
</evidence>
<accession>A0A804NVM1</accession>
<reference evidence="2" key="2">
    <citation type="submission" date="2019-07" db="EMBL/GenBank/DDBJ databases">
        <authorList>
            <person name="Seetharam A."/>
            <person name="Woodhouse M."/>
            <person name="Cannon E."/>
        </authorList>
    </citation>
    <scope>NUCLEOTIDE SEQUENCE [LARGE SCALE GENOMIC DNA]</scope>
    <source>
        <strain evidence="2">cv. B73</strain>
    </source>
</reference>
<sequence length="109" mass="11240">MLTGAASLVVCCASLAAVADVASRVRGYYDAYAREYAEHPAAPAVPRLAVQSAPPCAGLHQSLACTARVRGARSSALQLQGHRFVGLFGLPPSVPIANCAEGRHLVLAT</sequence>